<dbReference type="InterPro" id="IPR012597">
    <property type="entry name" value="Pheromone"/>
</dbReference>
<dbReference type="GO" id="GO:0016020">
    <property type="term" value="C:membrane"/>
    <property type="evidence" value="ECO:0007669"/>
    <property type="project" value="InterPro"/>
</dbReference>
<reference evidence="2 3" key="1">
    <citation type="journal article" date="2019" name="Nat. Ecol. Evol.">
        <title>Megaphylogeny resolves global patterns of mushroom evolution.</title>
        <authorList>
            <person name="Varga T."/>
            <person name="Krizsan K."/>
            <person name="Foldi C."/>
            <person name="Dima B."/>
            <person name="Sanchez-Garcia M."/>
            <person name="Sanchez-Ramirez S."/>
            <person name="Szollosi G.J."/>
            <person name="Szarkandi J.G."/>
            <person name="Papp V."/>
            <person name="Albert L."/>
            <person name="Andreopoulos W."/>
            <person name="Angelini C."/>
            <person name="Antonin V."/>
            <person name="Barry K.W."/>
            <person name="Bougher N.L."/>
            <person name="Buchanan P."/>
            <person name="Buyck B."/>
            <person name="Bense V."/>
            <person name="Catcheside P."/>
            <person name="Chovatia M."/>
            <person name="Cooper J."/>
            <person name="Damon W."/>
            <person name="Desjardin D."/>
            <person name="Finy P."/>
            <person name="Geml J."/>
            <person name="Haridas S."/>
            <person name="Hughes K."/>
            <person name="Justo A."/>
            <person name="Karasinski D."/>
            <person name="Kautmanova I."/>
            <person name="Kiss B."/>
            <person name="Kocsube S."/>
            <person name="Kotiranta H."/>
            <person name="LaButti K.M."/>
            <person name="Lechner B.E."/>
            <person name="Liimatainen K."/>
            <person name="Lipzen A."/>
            <person name="Lukacs Z."/>
            <person name="Mihaltcheva S."/>
            <person name="Morgado L.N."/>
            <person name="Niskanen T."/>
            <person name="Noordeloos M.E."/>
            <person name="Ohm R.A."/>
            <person name="Ortiz-Santana B."/>
            <person name="Ovrebo C."/>
            <person name="Racz N."/>
            <person name="Riley R."/>
            <person name="Savchenko A."/>
            <person name="Shiryaev A."/>
            <person name="Soop K."/>
            <person name="Spirin V."/>
            <person name="Szebenyi C."/>
            <person name="Tomsovsky M."/>
            <person name="Tulloss R.E."/>
            <person name="Uehling J."/>
            <person name="Grigoriev I.V."/>
            <person name="Vagvolgyi C."/>
            <person name="Papp T."/>
            <person name="Martin F.M."/>
            <person name="Miettinen O."/>
            <person name="Hibbett D.S."/>
            <person name="Nagy L.G."/>
        </authorList>
    </citation>
    <scope>NUCLEOTIDE SEQUENCE [LARGE SCALE GENOMIC DNA]</scope>
    <source>
        <strain evidence="2 3">CBS 166.37</strain>
    </source>
</reference>
<protein>
    <recommendedName>
        <fullName evidence="4">Pheromone</fullName>
    </recommendedName>
</protein>
<gene>
    <name evidence="2" type="ORF">BDQ12DRAFT_729050</name>
</gene>
<dbReference type="GO" id="GO:0000772">
    <property type="term" value="F:mating pheromone activity"/>
    <property type="evidence" value="ECO:0007669"/>
    <property type="project" value="InterPro"/>
</dbReference>
<dbReference type="EMBL" id="ML213692">
    <property type="protein sequence ID" value="TFK31979.1"/>
    <property type="molecule type" value="Genomic_DNA"/>
</dbReference>
<dbReference type="OrthoDB" id="10563197at2759"/>
<feature type="region of interest" description="Disordered" evidence="1">
    <location>
        <begin position="48"/>
        <end position="67"/>
    </location>
</feature>
<dbReference type="AlphaFoldDB" id="A0A5C3LFR7"/>
<name>A0A5C3LFR7_9AGAR</name>
<dbReference type="Pfam" id="PF08015">
    <property type="entry name" value="Pheromone"/>
    <property type="match status" value="1"/>
</dbReference>
<evidence type="ECO:0008006" key="4">
    <source>
        <dbReference type="Google" id="ProtNLM"/>
    </source>
</evidence>
<accession>A0A5C3LFR7</accession>
<evidence type="ECO:0000256" key="1">
    <source>
        <dbReference type="SAM" id="MobiDB-lite"/>
    </source>
</evidence>
<evidence type="ECO:0000313" key="3">
    <source>
        <dbReference type="Proteomes" id="UP000308652"/>
    </source>
</evidence>
<proteinExistence type="predicted"/>
<keyword evidence="3" id="KW-1185">Reference proteome</keyword>
<organism evidence="2 3">
    <name type="scientific">Crucibulum laeve</name>
    <dbReference type="NCBI Taxonomy" id="68775"/>
    <lineage>
        <taxon>Eukaryota</taxon>
        <taxon>Fungi</taxon>
        <taxon>Dikarya</taxon>
        <taxon>Basidiomycota</taxon>
        <taxon>Agaricomycotina</taxon>
        <taxon>Agaricomycetes</taxon>
        <taxon>Agaricomycetidae</taxon>
        <taxon>Agaricales</taxon>
        <taxon>Agaricineae</taxon>
        <taxon>Nidulariaceae</taxon>
        <taxon>Crucibulum</taxon>
    </lineage>
</organism>
<sequence length="67" mass="7108">MCPTSILSPSFSYPTSTLSHLRPSSREMDSFSTIISFFSAPSQAEDVALPADEEKSGSGQTGYCVVA</sequence>
<evidence type="ECO:0000313" key="2">
    <source>
        <dbReference type="EMBL" id="TFK31979.1"/>
    </source>
</evidence>
<dbReference type="Proteomes" id="UP000308652">
    <property type="component" value="Unassembled WGS sequence"/>
</dbReference>